<dbReference type="SUPFAM" id="SSF48371">
    <property type="entry name" value="ARM repeat"/>
    <property type="match status" value="1"/>
</dbReference>
<dbReference type="GO" id="GO:0000209">
    <property type="term" value="P:protein polyubiquitination"/>
    <property type="evidence" value="ECO:0007669"/>
    <property type="project" value="TreeGrafter"/>
</dbReference>
<dbReference type="Gene3D" id="3.90.1750.10">
    <property type="entry name" value="Hect, E3 ligase catalytic domains"/>
    <property type="match status" value="1"/>
</dbReference>
<evidence type="ECO:0000256" key="5">
    <source>
        <dbReference type="ARBA" id="ARBA00022786"/>
    </source>
</evidence>
<evidence type="ECO:0000259" key="7">
    <source>
        <dbReference type="PROSITE" id="PS50237"/>
    </source>
</evidence>
<proteinExistence type="inferred from homology"/>
<dbReference type="SMART" id="SM00119">
    <property type="entry name" value="HECTc"/>
    <property type="match status" value="1"/>
</dbReference>
<dbReference type="PROSITE" id="PS50237">
    <property type="entry name" value="HECT"/>
    <property type="match status" value="1"/>
</dbReference>
<dbReference type="RefSeq" id="XP_068364920.1">
    <property type="nucleotide sequence ID" value="XM_068500319.1"/>
</dbReference>
<sequence length="1102" mass="125379">MNFSFPSDPMNRYNAPSYRAILKGLQTQGPSQVEVLQILSEMLIFANDSLLSEFPLNDVCKSLTLIASTSQSEEVLLLCSQCIYSLLEAHQSATKTMMRLRLVQILTARMQSVKSIATIENILHVLSFFATTSPEIFGEILGIQIFLNAFPNISKIEQRSCISTVATITERYVSEKFGESLITIVSIINYPDNLIRQQANSAFASITASISPQSIPKTIYLPMIETLYTTTDLNVALNFSKILYRAVKDHSGLRILLSQIPDFEKLLFSPCAKENKDFCQQLLDISQHMLPPPNLPRHLWTIKNRVYPTSHEFVAHLEPILLKFLSERPDCEQSAIMTLSGCASIIPIKTTPELLNILLRLAKSSRRAPYVLSIALNATSKTDVLRSGLIEILKGTSVGMNHKEWYKERIKTFSSTTGNVQTTSSLPASIAFSQTLDTILEYIKSENIMPYEFLHTNLIDKCATIIRAGVVGNTDISILVKLAYGILDFQPFPKVHDAFRVTNVSHFTKKTIVVNLSSPRGIVKDFNVSLMWDFMALEGWYNLEYNSKTVTRLFDALHSKSPLQRMIEKQKENHITDDPIRFALLCRGFRVEKYVHCSFKCRNYIFSAYDQISHALALLCPTPESLAQGHLDFTLLEKEAPRSDFHVPNFESDDMKKALDFLFLIYTKLPSKFYLNQNFSHQTLTRMSSPLLTMFHYDPAVRLMYKHPFLFPFKDRKFIFRVIALDPNIGIKELRERLFPGSERGQISQLHLHCTVDRARLLDEGSFLIVRLGGGRFLTEFNFLNEIGFGDGPTQEFFALLSRFYCLKELKMWRDDFNYENEKDSNNKYSWTDGGLFPQPSVDGSLLEELGILCSKALIMEKIIDIPFNPAFFKLIMGLQVNLSEVDPMLARSLTYKEGLYGLTFVYPGEKPIELKPNGANITVNETNVNEYIMLVTDFTCGKRMFERVKPFINGFERNIPRGALRIFSPEEITKMVSGEDVKITMQDLRDSVKLEHGYSNGSPEIEMLFNIILEMSDKEKKLLTKFITGCERLPVGGLASLEPKLTIAKRISDTSDKPDNCLPSVMTCTNYFKMPPYSNPEIMKKKIIQAIYECQDTFQLS</sequence>
<dbReference type="Gene3D" id="3.30.2410.10">
    <property type="entry name" value="Hect, E3 ligase catalytic domain"/>
    <property type="match status" value="1"/>
</dbReference>
<evidence type="ECO:0000256" key="4">
    <source>
        <dbReference type="ARBA" id="ARBA00022679"/>
    </source>
</evidence>
<evidence type="ECO:0000256" key="2">
    <source>
        <dbReference type="ARBA" id="ARBA00006331"/>
    </source>
</evidence>
<accession>A0A1J4KLG6</accession>
<reference evidence="8" key="1">
    <citation type="submission" date="2016-10" db="EMBL/GenBank/DDBJ databases">
        <authorList>
            <person name="Benchimol M."/>
            <person name="Almeida L.G."/>
            <person name="Vasconcelos A.T."/>
            <person name="Perreira-Neves A."/>
            <person name="Rosa I.A."/>
            <person name="Tasca T."/>
            <person name="Bogo M.R."/>
            <person name="de Souza W."/>
        </authorList>
    </citation>
    <scope>NUCLEOTIDE SEQUENCE [LARGE SCALE GENOMIC DNA]</scope>
    <source>
        <strain evidence="8">K</strain>
    </source>
</reference>
<protein>
    <recommendedName>
        <fullName evidence="3">HECT-type E3 ubiquitin transferase</fullName>
        <ecNumber evidence="3">2.3.2.26</ecNumber>
    </recommendedName>
</protein>
<comment type="catalytic activity">
    <reaction evidence="1">
        <text>S-ubiquitinyl-[E2 ubiquitin-conjugating enzyme]-L-cysteine + [acceptor protein]-L-lysine = [E2 ubiquitin-conjugating enzyme]-L-cysteine + N(6)-ubiquitinyl-[acceptor protein]-L-lysine.</text>
        <dbReference type="EC" id="2.3.2.26"/>
    </reaction>
</comment>
<dbReference type="InterPro" id="IPR045322">
    <property type="entry name" value="HECTD1/TRIP12-like"/>
</dbReference>
<dbReference type="InterPro" id="IPR000569">
    <property type="entry name" value="HECT_dom"/>
</dbReference>
<dbReference type="EMBL" id="MLAK01000579">
    <property type="protein sequence ID" value="OHT11784.1"/>
    <property type="molecule type" value="Genomic_DNA"/>
</dbReference>
<keyword evidence="5 6" id="KW-0833">Ubl conjugation pathway</keyword>
<name>A0A1J4KLG6_9EUKA</name>
<keyword evidence="4" id="KW-0808">Transferase</keyword>
<dbReference type="GeneID" id="94835023"/>
<organism evidence="8 9">
    <name type="scientific">Tritrichomonas foetus</name>
    <dbReference type="NCBI Taxonomy" id="1144522"/>
    <lineage>
        <taxon>Eukaryota</taxon>
        <taxon>Metamonada</taxon>
        <taxon>Parabasalia</taxon>
        <taxon>Tritrichomonadida</taxon>
        <taxon>Tritrichomonadidae</taxon>
        <taxon>Tritrichomonas</taxon>
    </lineage>
</organism>
<evidence type="ECO:0000256" key="1">
    <source>
        <dbReference type="ARBA" id="ARBA00000885"/>
    </source>
</evidence>
<comment type="caution">
    <text evidence="8">The sequence shown here is derived from an EMBL/GenBank/DDBJ whole genome shotgun (WGS) entry which is preliminary data.</text>
</comment>
<evidence type="ECO:0000313" key="9">
    <source>
        <dbReference type="Proteomes" id="UP000179807"/>
    </source>
</evidence>
<dbReference type="GO" id="GO:0043161">
    <property type="term" value="P:proteasome-mediated ubiquitin-dependent protein catabolic process"/>
    <property type="evidence" value="ECO:0007669"/>
    <property type="project" value="TreeGrafter"/>
</dbReference>
<dbReference type="GO" id="GO:0061630">
    <property type="term" value="F:ubiquitin protein ligase activity"/>
    <property type="evidence" value="ECO:0007669"/>
    <property type="project" value="UniProtKB-EC"/>
</dbReference>
<dbReference type="PANTHER" id="PTHR45670:SF1">
    <property type="entry name" value="E3 UBIQUITIN-PROTEIN LIGASE HECTD1"/>
    <property type="match status" value="1"/>
</dbReference>
<dbReference type="Proteomes" id="UP000179807">
    <property type="component" value="Unassembled WGS sequence"/>
</dbReference>
<dbReference type="EC" id="2.3.2.26" evidence="3"/>
<dbReference type="InterPro" id="IPR035983">
    <property type="entry name" value="Hect_E3_ubiquitin_ligase"/>
</dbReference>
<evidence type="ECO:0000256" key="3">
    <source>
        <dbReference type="ARBA" id="ARBA00012485"/>
    </source>
</evidence>
<dbReference type="SUPFAM" id="SSF56204">
    <property type="entry name" value="Hect, E3 ligase catalytic domain"/>
    <property type="match status" value="1"/>
</dbReference>
<gene>
    <name evidence="8" type="ORF">TRFO_18679</name>
</gene>
<evidence type="ECO:0000313" key="8">
    <source>
        <dbReference type="EMBL" id="OHT11784.1"/>
    </source>
</evidence>
<dbReference type="Gene3D" id="3.30.2160.10">
    <property type="entry name" value="Hect, E3 ligase catalytic domain"/>
    <property type="match status" value="1"/>
</dbReference>
<evidence type="ECO:0000256" key="6">
    <source>
        <dbReference type="PROSITE-ProRule" id="PRU00104"/>
    </source>
</evidence>
<dbReference type="AlphaFoldDB" id="A0A1J4KLG6"/>
<feature type="domain" description="HECT" evidence="7">
    <location>
        <begin position="792"/>
        <end position="1102"/>
    </location>
</feature>
<feature type="active site" description="Glycyl thioester intermediate" evidence="6">
    <location>
        <position position="1069"/>
    </location>
</feature>
<dbReference type="Pfam" id="PF00632">
    <property type="entry name" value="HECT"/>
    <property type="match status" value="1"/>
</dbReference>
<keyword evidence="9" id="KW-1185">Reference proteome</keyword>
<dbReference type="Gene3D" id="1.25.10.10">
    <property type="entry name" value="Leucine-rich Repeat Variant"/>
    <property type="match status" value="1"/>
</dbReference>
<dbReference type="PANTHER" id="PTHR45670">
    <property type="entry name" value="E3 UBIQUITIN-PROTEIN LIGASE TRIP12"/>
    <property type="match status" value="1"/>
</dbReference>
<dbReference type="InterPro" id="IPR011989">
    <property type="entry name" value="ARM-like"/>
</dbReference>
<dbReference type="OrthoDB" id="271273at2759"/>
<dbReference type="InterPro" id="IPR016024">
    <property type="entry name" value="ARM-type_fold"/>
</dbReference>
<dbReference type="VEuPathDB" id="TrichDB:TRFO_18679"/>
<comment type="similarity">
    <text evidence="2">Belongs to the UPL family. K-HECT subfamily.</text>
</comment>